<protein>
    <submittedName>
        <fullName evidence="1">Uncharacterized protein</fullName>
    </submittedName>
</protein>
<reference evidence="1" key="1">
    <citation type="submission" date="2013-12" db="EMBL/GenBank/DDBJ databases">
        <title>The Genome Sequence of Aphanomyces astaci APO3.</title>
        <authorList>
            <consortium name="The Broad Institute Genomics Platform"/>
            <person name="Russ C."/>
            <person name="Tyler B."/>
            <person name="van West P."/>
            <person name="Dieguez-Uribeondo J."/>
            <person name="Young S.K."/>
            <person name="Zeng Q."/>
            <person name="Gargeya S."/>
            <person name="Fitzgerald M."/>
            <person name="Abouelleil A."/>
            <person name="Alvarado L."/>
            <person name="Chapman S.B."/>
            <person name="Gainer-Dewar J."/>
            <person name="Goldberg J."/>
            <person name="Griggs A."/>
            <person name="Gujja S."/>
            <person name="Hansen M."/>
            <person name="Howarth C."/>
            <person name="Imamovic A."/>
            <person name="Ireland A."/>
            <person name="Larimer J."/>
            <person name="McCowan C."/>
            <person name="Murphy C."/>
            <person name="Pearson M."/>
            <person name="Poon T.W."/>
            <person name="Priest M."/>
            <person name="Roberts A."/>
            <person name="Saif S."/>
            <person name="Shea T."/>
            <person name="Sykes S."/>
            <person name="Wortman J."/>
            <person name="Nusbaum C."/>
            <person name="Birren B."/>
        </authorList>
    </citation>
    <scope>NUCLEOTIDE SEQUENCE [LARGE SCALE GENOMIC DNA]</scope>
    <source>
        <strain evidence="1">APO3</strain>
    </source>
</reference>
<dbReference type="EMBL" id="KI913127">
    <property type="protein sequence ID" value="ETV79598.1"/>
    <property type="molecule type" value="Genomic_DNA"/>
</dbReference>
<dbReference type="GeneID" id="20808853"/>
<evidence type="ECO:0000313" key="1">
    <source>
        <dbReference type="EMBL" id="ETV79598.1"/>
    </source>
</evidence>
<dbReference type="RefSeq" id="XP_009830534.1">
    <property type="nucleotide sequence ID" value="XM_009832232.1"/>
</dbReference>
<proteinExistence type="predicted"/>
<organism evidence="1">
    <name type="scientific">Aphanomyces astaci</name>
    <name type="common">Crayfish plague agent</name>
    <dbReference type="NCBI Taxonomy" id="112090"/>
    <lineage>
        <taxon>Eukaryota</taxon>
        <taxon>Sar</taxon>
        <taxon>Stramenopiles</taxon>
        <taxon>Oomycota</taxon>
        <taxon>Saprolegniomycetes</taxon>
        <taxon>Saprolegniales</taxon>
        <taxon>Verrucalvaceae</taxon>
        <taxon>Aphanomyces</taxon>
    </lineage>
</organism>
<dbReference type="VEuPathDB" id="FungiDB:H257_06857"/>
<dbReference type="AlphaFoldDB" id="W4GL29"/>
<sequence>MIEHYEASATTSPQLCRTIAIPSTTLESHPSIKQVTSDMHVVHLPQWNTYHLTTSLKLVVTGHVNRLCKMLQPMSLFLTMGSSHKLAWKANTHFTPKRVVTARPLAVVNGPVAARRFPMFNVVAVSALCTCTLGAQVSIPLPRPVLVC</sequence>
<name>W4GL29_APHAT</name>
<accession>W4GL29</accession>
<gene>
    <name evidence="1" type="ORF">H257_06857</name>
</gene>